<dbReference type="OrthoDB" id="10472187at2759"/>
<dbReference type="InterPro" id="IPR027806">
    <property type="entry name" value="HARBI1_dom"/>
</dbReference>
<evidence type="ECO:0000259" key="3">
    <source>
        <dbReference type="Pfam" id="PF13359"/>
    </source>
</evidence>
<evidence type="ECO:0000313" key="4">
    <source>
        <dbReference type="EMBL" id="ETV77536.1"/>
    </source>
</evidence>
<dbReference type="VEuPathDB" id="FungiDB:H257_08473"/>
<dbReference type="EMBL" id="KI913132">
    <property type="protein sequence ID" value="ETV77536.1"/>
    <property type="molecule type" value="Genomic_DNA"/>
</dbReference>
<evidence type="ECO:0000256" key="1">
    <source>
        <dbReference type="ARBA" id="ARBA00001968"/>
    </source>
</evidence>
<dbReference type="AlphaFoldDB" id="W4GE46"/>
<dbReference type="Pfam" id="PF13359">
    <property type="entry name" value="DDE_Tnp_4"/>
    <property type="match status" value="1"/>
</dbReference>
<reference evidence="4" key="1">
    <citation type="submission" date="2013-12" db="EMBL/GenBank/DDBJ databases">
        <title>The Genome Sequence of Aphanomyces astaci APO3.</title>
        <authorList>
            <consortium name="The Broad Institute Genomics Platform"/>
            <person name="Russ C."/>
            <person name="Tyler B."/>
            <person name="van West P."/>
            <person name="Dieguez-Uribeondo J."/>
            <person name="Young S.K."/>
            <person name="Zeng Q."/>
            <person name="Gargeya S."/>
            <person name="Fitzgerald M."/>
            <person name="Abouelleil A."/>
            <person name="Alvarado L."/>
            <person name="Chapman S.B."/>
            <person name="Gainer-Dewar J."/>
            <person name="Goldberg J."/>
            <person name="Griggs A."/>
            <person name="Gujja S."/>
            <person name="Hansen M."/>
            <person name="Howarth C."/>
            <person name="Imamovic A."/>
            <person name="Ireland A."/>
            <person name="Larimer J."/>
            <person name="McCowan C."/>
            <person name="Murphy C."/>
            <person name="Pearson M."/>
            <person name="Poon T.W."/>
            <person name="Priest M."/>
            <person name="Roberts A."/>
            <person name="Saif S."/>
            <person name="Shea T."/>
            <person name="Sykes S."/>
            <person name="Wortman J."/>
            <person name="Nusbaum C."/>
            <person name="Birren B."/>
        </authorList>
    </citation>
    <scope>NUCLEOTIDE SEQUENCE [LARGE SCALE GENOMIC DNA]</scope>
    <source>
        <strain evidence="4">APO3</strain>
    </source>
</reference>
<comment type="cofactor">
    <cofactor evidence="1">
        <name>a divalent metal cation</name>
        <dbReference type="ChEBI" id="CHEBI:60240"/>
    </cofactor>
</comment>
<sequence length="410" mass="46871">MRLNVSSMLECLQNQTASDNLYIQQSLDDYGDAVLEEDEFHETTNPIMDKTLLDAGAEGFRVLTNFTPEEFEVIWGNAESAMTSRWNDGRGRKSATSAKDAFFVTLTVMKHYQTWEKHAVDFGLKAPTLEKLVVKVVGVCSKLLYACFVSLHRMTTLRSKDKVFTHYPYALYATDVKFQPAHRPSGRFGEQKHYFSGKHKLYGFKIEASVSPEGLLVDMSPHEPGSVSDLTMFRSRLDQHTQALAKDDYDDTINDNGKLFREHPTSWAVLVDKGYIGVAASAHRFDMDRNKEVSSDRVVVENFFGRVCSLWKVSYATFVWGEKLYDDIQRFTFALTNFHATLMPLRLEDNDHYRAVMARYKSMAAENTSKRAANQRRYLQRRAERFATEAARASRTSRGTFLSPMVSGRR</sequence>
<name>W4GE46_APHAT</name>
<protein>
    <recommendedName>
        <fullName evidence="3">DDE Tnp4 domain-containing protein</fullName>
    </recommendedName>
</protein>
<dbReference type="GO" id="GO:0046872">
    <property type="term" value="F:metal ion binding"/>
    <property type="evidence" value="ECO:0007669"/>
    <property type="project" value="UniProtKB-KW"/>
</dbReference>
<organism evidence="4">
    <name type="scientific">Aphanomyces astaci</name>
    <name type="common">Crayfish plague agent</name>
    <dbReference type="NCBI Taxonomy" id="112090"/>
    <lineage>
        <taxon>Eukaryota</taxon>
        <taxon>Sar</taxon>
        <taxon>Stramenopiles</taxon>
        <taxon>Oomycota</taxon>
        <taxon>Saprolegniomycetes</taxon>
        <taxon>Saprolegniales</taxon>
        <taxon>Verrucalvaceae</taxon>
        <taxon>Aphanomyces</taxon>
    </lineage>
</organism>
<dbReference type="GeneID" id="20810469"/>
<proteinExistence type="predicted"/>
<dbReference type="RefSeq" id="XP_009832646.1">
    <property type="nucleotide sequence ID" value="XM_009834344.1"/>
</dbReference>
<accession>W4GE46</accession>
<feature type="domain" description="DDE Tnp4" evidence="3">
    <location>
        <begin position="182"/>
        <end position="336"/>
    </location>
</feature>
<evidence type="ECO:0000256" key="2">
    <source>
        <dbReference type="ARBA" id="ARBA00022723"/>
    </source>
</evidence>
<keyword evidence="2" id="KW-0479">Metal-binding</keyword>
<gene>
    <name evidence="4" type="ORF">H257_08473</name>
</gene>